<comment type="caution">
    <text evidence="1">The sequence shown here is derived from an EMBL/GenBank/DDBJ whole genome shotgun (WGS) entry which is preliminary data.</text>
</comment>
<reference evidence="1" key="2">
    <citation type="submission" date="2021-08" db="EMBL/GenBank/DDBJ databases">
        <authorList>
            <person name="Tani A."/>
            <person name="Ola A."/>
            <person name="Ogura Y."/>
            <person name="Katsura K."/>
            <person name="Hayashi T."/>
        </authorList>
    </citation>
    <scope>NUCLEOTIDE SEQUENCE</scope>
    <source>
        <strain evidence="1">DSM 17168</strain>
    </source>
</reference>
<organism evidence="1 2">
    <name type="scientific">Methylobacterium isbiliense</name>
    <dbReference type="NCBI Taxonomy" id="315478"/>
    <lineage>
        <taxon>Bacteria</taxon>
        <taxon>Pseudomonadati</taxon>
        <taxon>Pseudomonadota</taxon>
        <taxon>Alphaproteobacteria</taxon>
        <taxon>Hyphomicrobiales</taxon>
        <taxon>Methylobacteriaceae</taxon>
        <taxon>Methylobacterium</taxon>
    </lineage>
</organism>
<name>A0ABQ4SBX5_9HYPH</name>
<keyword evidence="2" id="KW-1185">Reference proteome</keyword>
<accession>A0ABQ4SBX5</accession>
<evidence type="ECO:0000313" key="2">
    <source>
        <dbReference type="Proteomes" id="UP001055153"/>
    </source>
</evidence>
<protein>
    <submittedName>
        <fullName evidence="1">Uncharacterized protein</fullName>
    </submittedName>
</protein>
<reference evidence="1" key="1">
    <citation type="journal article" date="2021" name="Front. Microbiol.">
        <title>Comprehensive Comparative Genomics and Phenotyping of Methylobacterium Species.</title>
        <authorList>
            <person name="Alessa O."/>
            <person name="Ogura Y."/>
            <person name="Fujitani Y."/>
            <person name="Takami H."/>
            <person name="Hayashi T."/>
            <person name="Sahin N."/>
            <person name="Tani A."/>
        </authorList>
    </citation>
    <scope>NUCLEOTIDE SEQUENCE</scope>
    <source>
        <strain evidence="1">DSM 17168</strain>
    </source>
</reference>
<evidence type="ECO:0000313" key="1">
    <source>
        <dbReference type="EMBL" id="GJE00660.1"/>
    </source>
</evidence>
<dbReference type="Proteomes" id="UP001055153">
    <property type="component" value="Unassembled WGS sequence"/>
</dbReference>
<sequence length="77" mass="8262">MKILLPRPVVALWKGELRRAGRREIGGVLMGEAVAPDTFRGVEASVQRAGGTATSFVRDLGHHGDAIGAPYRRTGHD</sequence>
<proteinExistence type="predicted"/>
<dbReference type="RefSeq" id="WP_238235544.1">
    <property type="nucleotide sequence ID" value="NZ_BPQQ01000031.1"/>
</dbReference>
<gene>
    <name evidence="1" type="ORF">GMJLKIPL_2584</name>
</gene>
<dbReference type="EMBL" id="BPQQ01000031">
    <property type="protein sequence ID" value="GJE00660.1"/>
    <property type="molecule type" value="Genomic_DNA"/>
</dbReference>